<keyword evidence="2" id="KW-1185">Reference proteome</keyword>
<dbReference type="EMBL" id="JASCZI010241841">
    <property type="protein sequence ID" value="MED6207596.1"/>
    <property type="molecule type" value="Genomic_DNA"/>
</dbReference>
<comment type="caution">
    <text evidence="1">The sequence shown here is derived from an EMBL/GenBank/DDBJ whole genome shotgun (WGS) entry which is preliminary data.</text>
</comment>
<evidence type="ECO:0000313" key="2">
    <source>
        <dbReference type="Proteomes" id="UP001341840"/>
    </source>
</evidence>
<organism evidence="1 2">
    <name type="scientific">Stylosanthes scabra</name>
    <dbReference type="NCBI Taxonomy" id="79078"/>
    <lineage>
        <taxon>Eukaryota</taxon>
        <taxon>Viridiplantae</taxon>
        <taxon>Streptophyta</taxon>
        <taxon>Embryophyta</taxon>
        <taxon>Tracheophyta</taxon>
        <taxon>Spermatophyta</taxon>
        <taxon>Magnoliopsida</taxon>
        <taxon>eudicotyledons</taxon>
        <taxon>Gunneridae</taxon>
        <taxon>Pentapetalae</taxon>
        <taxon>rosids</taxon>
        <taxon>fabids</taxon>
        <taxon>Fabales</taxon>
        <taxon>Fabaceae</taxon>
        <taxon>Papilionoideae</taxon>
        <taxon>50 kb inversion clade</taxon>
        <taxon>dalbergioids sensu lato</taxon>
        <taxon>Dalbergieae</taxon>
        <taxon>Pterocarpus clade</taxon>
        <taxon>Stylosanthes</taxon>
    </lineage>
</organism>
<gene>
    <name evidence="1" type="ORF">PIB30_037203</name>
</gene>
<dbReference type="Proteomes" id="UP001341840">
    <property type="component" value="Unassembled WGS sequence"/>
</dbReference>
<name>A0ABU6YDW4_9FABA</name>
<protein>
    <submittedName>
        <fullName evidence="1">Uncharacterized protein</fullName>
    </submittedName>
</protein>
<reference evidence="1 2" key="1">
    <citation type="journal article" date="2023" name="Plants (Basel)">
        <title>Bridging the Gap: Combining Genomics and Transcriptomics Approaches to Understand Stylosanthes scabra, an Orphan Legume from the Brazilian Caatinga.</title>
        <authorList>
            <person name="Ferreira-Neto J.R.C."/>
            <person name="da Silva M.D."/>
            <person name="Binneck E."/>
            <person name="de Melo N.F."/>
            <person name="da Silva R.H."/>
            <person name="de Melo A.L.T.M."/>
            <person name="Pandolfi V."/>
            <person name="Bustamante F.O."/>
            <person name="Brasileiro-Vidal A.C."/>
            <person name="Benko-Iseppon A.M."/>
        </authorList>
    </citation>
    <scope>NUCLEOTIDE SEQUENCE [LARGE SCALE GENOMIC DNA]</scope>
    <source>
        <tissue evidence="1">Leaves</tissue>
    </source>
</reference>
<sequence>MRLQCLTLSRPSSSRPQTLPSTVSSAVVYACAGDDADEHLFLIFVDNSATDYFSSFSFSARLPNSRVS</sequence>
<dbReference type="PROSITE" id="PS51257">
    <property type="entry name" value="PROKAR_LIPOPROTEIN"/>
    <property type="match status" value="1"/>
</dbReference>
<accession>A0ABU6YDW4</accession>
<evidence type="ECO:0000313" key="1">
    <source>
        <dbReference type="EMBL" id="MED6207596.1"/>
    </source>
</evidence>
<proteinExistence type="predicted"/>
<feature type="non-terminal residue" evidence="1">
    <location>
        <position position="68"/>
    </location>
</feature>